<protein>
    <submittedName>
        <fullName evidence="1">Unannotated protein</fullName>
    </submittedName>
</protein>
<accession>A0A6J7K363</accession>
<dbReference type="AlphaFoldDB" id="A0A6J7K363"/>
<evidence type="ECO:0000313" key="1">
    <source>
        <dbReference type="EMBL" id="CAB4949975.1"/>
    </source>
</evidence>
<gene>
    <name evidence="1" type="ORF">UFOPK3797_00442</name>
</gene>
<name>A0A6J7K363_9ZZZZ</name>
<proteinExistence type="predicted"/>
<reference evidence="1" key="1">
    <citation type="submission" date="2020-05" db="EMBL/GenBank/DDBJ databases">
        <authorList>
            <person name="Chiriac C."/>
            <person name="Salcher M."/>
            <person name="Ghai R."/>
            <person name="Kavagutti S V."/>
        </authorList>
    </citation>
    <scope>NUCLEOTIDE SEQUENCE</scope>
</reference>
<organism evidence="1">
    <name type="scientific">freshwater metagenome</name>
    <dbReference type="NCBI Taxonomy" id="449393"/>
    <lineage>
        <taxon>unclassified sequences</taxon>
        <taxon>metagenomes</taxon>
        <taxon>ecological metagenomes</taxon>
    </lineage>
</organism>
<dbReference type="EMBL" id="CAFBNN010000037">
    <property type="protein sequence ID" value="CAB4949975.1"/>
    <property type="molecule type" value="Genomic_DNA"/>
</dbReference>
<sequence>MEVVTEIRARLSQTTEDIERITALLEKLPK</sequence>